<dbReference type="GO" id="GO:0046872">
    <property type="term" value="F:metal ion binding"/>
    <property type="evidence" value="ECO:0007669"/>
    <property type="project" value="UniProtKB-KW"/>
</dbReference>
<proteinExistence type="inferred from homology"/>
<dbReference type="InterPro" id="IPR021027">
    <property type="entry name" value="Transposase_put_HTH"/>
</dbReference>
<dbReference type="Pfam" id="PF01385">
    <property type="entry name" value="OrfB_IS605"/>
    <property type="match status" value="1"/>
</dbReference>
<evidence type="ECO:0000313" key="12">
    <source>
        <dbReference type="EMBL" id="SEF38572.1"/>
    </source>
</evidence>
<evidence type="ECO:0000259" key="9">
    <source>
        <dbReference type="Pfam" id="PF01385"/>
    </source>
</evidence>
<keyword evidence="13" id="KW-1185">Reference proteome</keyword>
<dbReference type="GO" id="GO:0032196">
    <property type="term" value="P:transposition"/>
    <property type="evidence" value="ECO:0007669"/>
    <property type="project" value="UniProtKB-KW"/>
</dbReference>
<keyword evidence="6" id="KW-0238">DNA-binding</keyword>
<dbReference type="InterPro" id="IPR051399">
    <property type="entry name" value="RNA-guided_DNA_endo/Transpos"/>
</dbReference>
<evidence type="ECO:0000256" key="8">
    <source>
        <dbReference type="SAM" id="Coils"/>
    </source>
</evidence>
<evidence type="ECO:0000256" key="1">
    <source>
        <dbReference type="ARBA" id="ARBA00008761"/>
    </source>
</evidence>
<evidence type="ECO:0000256" key="3">
    <source>
        <dbReference type="ARBA" id="ARBA00022578"/>
    </source>
</evidence>
<dbReference type="AlphaFoldDB" id="A0A1H5RJN5"/>
<name>A0A1H5RJN5_9CLOT</name>
<gene>
    <name evidence="12" type="ORF">SAMN05660865_00020</name>
</gene>
<keyword evidence="5" id="KW-0862">Zinc</keyword>
<dbReference type="NCBIfam" id="NF040570">
    <property type="entry name" value="guided_TnpB"/>
    <property type="match status" value="1"/>
</dbReference>
<evidence type="ECO:0000259" key="11">
    <source>
        <dbReference type="Pfam" id="PF12323"/>
    </source>
</evidence>
<evidence type="ECO:0000259" key="10">
    <source>
        <dbReference type="Pfam" id="PF07282"/>
    </source>
</evidence>
<comment type="similarity">
    <text evidence="1">In the C-terminal section; belongs to the transposase 35 family.</text>
</comment>
<keyword evidence="3" id="KW-0815">Transposition</keyword>
<dbReference type="InterPro" id="IPR001959">
    <property type="entry name" value="Transposase"/>
</dbReference>
<dbReference type="Proteomes" id="UP000242850">
    <property type="component" value="Unassembled WGS sequence"/>
</dbReference>
<accession>A0A1H5RJN5</accession>
<dbReference type="InterPro" id="IPR010095">
    <property type="entry name" value="Cas12f1-like_TNB"/>
</dbReference>
<dbReference type="EMBL" id="FNUK01000001">
    <property type="protein sequence ID" value="SEF38572.1"/>
    <property type="molecule type" value="Genomic_DNA"/>
</dbReference>
<feature type="domain" description="Cas12f1-like TNB" evidence="10">
    <location>
        <begin position="320"/>
        <end position="387"/>
    </location>
</feature>
<protein>
    <submittedName>
        <fullName evidence="12">Putative transposase</fullName>
    </submittedName>
</protein>
<evidence type="ECO:0000256" key="2">
    <source>
        <dbReference type="ARBA" id="ARBA00011044"/>
    </source>
</evidence>
<dbReference type="PANTHER" id="PTHR30405">
    <property type="entry name" value="TRANSPOSASE"/>
    <property type="match status" value="1"/>
</dbReference>
<dbReference type="GO" id="GO:0003677">
    <property type="term" value="F:DNA binding"/>
    <property type="evidence" value="ECO:0007669"/>
    <property type="project" value="UniProtKB-KW"/>
</dbReference>
<evidence type="ECO:0000313" key="13">
    <source>
        <dbReference type="Proteomes" id="UP000242850"/>
    </source>
</evidence>
<keyword evidence="8" id="KW-0175">Coiled coil</keyword>
<evidence type="ECO:0000256" key="7">
    <source>
        <dbReference type="ARBA" id="ARBA00023172"/>
    </source>
</evidence>
<evidence type="ECO:0000256" key="5">
    <source>
        <dbReference type="ARBA" id="ARBA00022833"/>
    </source>
</evidence>
<reference evidence="13" key="1">
    <citation type="submission" date="2016-10" db="EMBL/GenBank/DDBJ databases">
        <authorList>
            <person name="Varghese N."/>
            <person name="Submissions S."/>
        </authorList>
    </citation>
    <scope>NUCLEOTIDE SEQUENCE [LARGE SCALE GENOMIC DNA]</scope>
    <source>
        <strain evidence="13">DSM 5463</strain>
    </source>
</reference>
<dbReference type="Pfam" id="PF07282">
    <property type="entry name" value="Cas12f1-like_TNB"/>
    <property type="match status" value="1"/>
</dbReference>
<feature type="coiled-coil region" evidence="8">
    <location>
        <begin position="213"/>
        <end position="240"/>
    </location>
</feature>
<sequence>MIKTYKVMLLPNNKQRTKLFECAGVARWAYNWALEQQQNNYKNGGKFLDDKTLRKRLTQLKQTEEYKWLNDYSNNITKQAIKDACQAYKNFFEGRAKFPKFKSKKRSKPSFYQDTDKIVMTDTHVKLEKLTTSKKKNKQKFNWIKLAEKGRIPIGKNIKYSNPRITFDGLNWWLSIGVEEETQQGNTQYSEGIGIDLGVKDLAVVSTGQKFKNINKSSKVKKLEKRLKRLQRKLSKKYELNKIKIEGGEYRYRKTKNIKKLEFLVLKTRRRLKNIRHNYIHQITTSLVRAKPKYVVMESLNTCGMLKNRKLSKAIQEQAFHEFKRQMEYKCALNGIKFILADRFYPSSKICSRCSSVKDNLSLSERVFVCDNCGYEIDRDLNASINLKNYGKSIA</sequence>
<comment type="similarity">
    <text evidence="2">In the N-terminal section; belongs to the transposase 2 family.</text>
</comment>
<dbReference type="RefSeq" id="WP_103895056.1">
    <property type="nucleotide sequence ID" value="NZ_FNUK01000001.1"/>
</dbReference>
<evidence type="ECO:0000256" key="4">
    <source>
        <dbReference type="ARBA" id="ARBA00022723"/>
    </source>
</evidence>
<organism evidence="12 13">
    <name type="scientific">Caloramator fervidus</name>
    <dbReference type="NCBI Taxonomy" id="29344"/>
    <lineage>
        <taxon>Bacteria</taxon>
        <taxon>Bacillati</taxon>
        <taxon>Bacillota</taxon>
        <taxon>Clostridia</taxon>
        <taxon>Eubacteriales</taxon>
        <taxon>Clostridiaceae</taxon>
        <taxon>Caloramator</taxon>
    </lineage>
</organism>
<keyword evidence="7" id="KW-0233">DNA recombination</keyword>
<dbReference type="OrthoDB" id="1551477at2"/>
<keyword evidence="4" id="KW-0479">Metal-binding</keyword>
<dbReference type="Pfam" id="PF12323">
    <property type="entry name" value="HTH_OrfB_IS605"/>
    <property type="match status" value="1"/>
</dbReference>
<feature type="domain" description="Probable transposase IS891/IS1136/IS1341" evidence="9">
    <location>
        <begin position="176"/>
        <end position="308"/>
    </location>
</feature>
<dbReference type="PANTHER" id="PTHR30405:SF25">
    <property type="entry name" value="RNA-GUIDED DNA ENDONUCLEASE INSQ-RELATED"/>
    <property type="match status" value="1"/>
</dbReference>
<evidence type="ECO:0000256" key="6">
    <source>
        <dbReference type="ARBA" id="ARBA00023125"/>
    </source>
</evidence>
<dbReference type="NCBIfam" id="TIGR01766">
    <property type="entry name" value="IS200/IS605 family accessory protein TnpB-like domain"/>
    <property type="match status" value="1"/>
</dbReference>
<dbReference type="GO" id="GO:0006310">
    <property type="term" value="P:DNA recombination"/>
    <property type="evidence" value="ECO:0007669"/>
    <property type="project" value="UniProtKB-KW"/>
</dbReference>
<feature type="domain" description="Transposase putative helix-turn-helix" evidence="11">
    <location>
        <begin position="1"/>
        <end position="46"/>
    </location>
</feature>